<dbReference type="InterPro" id="IPR036983">
    <property type="entry name" value="AIM24_sf"/>
</dbReference>
<dbReference type="EMBL" id="LT554760">
    <property type="protein sequence ID" value="SAM07688.1"/>
    <property type="molecule type" value="Genomic_DNA"/>
</dbReference>
<accession>A0A168S1T2</accession>
<evidence type="ECO:0000256" key="5">
    <source>
        <dbReference type="ARBA" id="ARBA00023128"/>
    </source>
</evidence>
<dbReference type="AlphaFoldDB" id="A0A168S1T2"/>
<dbReference type="SUPFAM" id="SSF51219">
    <property type="entry name" value="TRAP-like"/>
    <property type="match status" value="1"/>
</dbReference>
<name>A0A168S1T2_ABSGL</name>
<dbReference type="GO" id="GO:0005743">
    <property type="term" value="C:mitochondrial inner membrane"/>
    <property type="evidence" value="ECO:0007669"/>
    <property type="project" value="TreeGrafter"/>
</dbReference>
<evidence type="ECO:0000313" key="8">
    <source>
        <dbReference type="Proteomes" id="UP000078561"/>
    </source>
</evidence>
<evidence type="ECO:0000256" key="3">
    <source>
        <dbReference type="ARBA" id="ARBA00013287"/>
    </source>
</evidence>
<dbReference type="InParanoid" id="A0A168S1T2"/>
<dbReference type="InterPro" id="IPR002838">
    <property type="entry name" value="AIM24"/>
</dbReference>
<keyword evidence="5 6" id="KW-0496">Mitochondrion</keyword>
<dbReference type="OrthoDB" id="1705416at2759"/>
<protein>
    <recommendedName>
        <fullName evidence="3 6">Altered inheritance of mitochondria protein 24, mitochondrial</fullName>
    </recommendedName>
</protein>
<dbReference type="STRING" id="4829.A0A168S1T2"/>
<dbReference type="InterPro" id="IPR016031">
    <property type="entry name" value="Trp_RNA-bd_attenuator-like_dom"/>
</dbReference>
<keyword evidence="8" id="KW-1185">Reference proteome</keyword>
<dbReference type="OMA" id="LKSFQHT"/>
<evidence type="ECO:0000256" key="1">
    <source>
        <dbReference type="ARBA" id="ARBA00004173"/>
    </source>
</evidence>
<proteinExistence type="inferred from homology"/>
<keyword evidence="4" id="KW-0809">Transit peptide</keyword>
<dbReference type="Proteomes" id="UP000078561">
    <property type="component" value="Unassembled WGS sequence"/>
</dbReference>
<evidence type="ECO:0000256" key="2">
    <source>
        <dbReference type="ARBA" id="ARBA00009322"/>
    </source>
</evidence>
<reference evidence="7" key="1">
    <citation type="submission" date="2016-04" db="EMBL/GenBank/DDBJ databases">
        <authorList>
            <person name="Evans L.H."/>
            <person name="Alamgir A."/>
            <person name="Owens N."/>
            <person name="Weber N.D."/>
            <person name="Virtaneva K."/>
            <person name="Barbian K."/>
            <person name="Babar A."/>
            <person name="Rosenke K."/>
        </authorList>
    </citation>
    <scope>NUCLEOTIDE SEQUENCE [LARGE SCALE GENOMIC DNA]</scope>
    <source>
        <strain evidence="7">CBS 101.48</strain>
    </source>
</reference>
<evidence type="ECO:0000256" key="6">
    <source>
        <dbReference type="RuleBase" id="RU363045"/>
    </source>
</evidence>
<sequence>MQRPGLLLSKQWVASRSSLMGCLHTRHYVGLAYSEPSSTIQTVDRSLKSFQHTSATNSSSTISSVGQDASTEDNSDPIFEIVSSGVGSALLVKMPPETEIVASTGSALGSSSRVTSKLTLDDNVVKATGRTLTGDPLFYQKFYTKQYPGDLLLAPHRMGEITTVQLRGSTKYVLRRDAFLAKTEKVTLKVGLDGVKGKHTGLANKLVHTVSGPGTIAISHYGGLYRLSLAAGEEYLVNPRNLIFWDKRTAPTRLHPSDPLVPSPRSPWRRYAFVRNIAESPSFQPKLQYMNSMAKTLRNLILGAPDFVRLKGPGDFYVASRVEPRFERSRLMNALAAVNDSTSQIFEQASIFPDPAPGQEATASHLSTASNLFNFGKKKHHPGYAEKSTDGKPSFYAEIGPDGKVTFVSTKDQL</sequence>
<dbReference type="PANTHER" id="PTHR36959">
    <property type="entry name" value="ALTERED INHERITANCE OF MITOCHONDRIA PROTEIN 24, MITOCHONDRIAL"/>
    <property type="match status" value="1"/>
</dbReference>
<evidence type="ECO:0000256" key="4">
    <source>
        <dbReference type="ARBA" id="ARBA00022946"/>
    </source>
</evidence>
<dbReference type="Pfam" id="PF01987">
    <property type="entry name" value="AIM24"/>
    <property type="match status" value="1"/>
</dbReference>
<dbReference type="Gene3D" id="3.60.160.10">
    <property type="entry name" value="Mitochondrial biogenesis AIM24"/>
    <property type="match status" value="1"/>
</dbReference>
<dbReference type="GO" id="GO:0007007">
    <property type="term" value="P:inner mitochondrial membrane organization"/>
    <property type="evidence" value="ECO:0007669"/>
    <property type="project" value="TreeGrafter"/>
</dbReference>
<comment type="subcellular location">
    <subcellularLocation>
        <location evidence="1 6">Mitochondrion</location>
    </subcellularLocation>
</comment>
<organism evidence="7">
    <name type="scientific">Absidia glauca</name>
    <name type="common">Pin mould</name>
    <dbReference type="NCBI Taxonomy" id="4829"/>
    <lineage>
        <taxon>Eukaryota</taxon>
        <taxon>Fungi</taxon>
        <taxon>Fungi incertae sedis</taxon>
        <taxon>Mucoromycota</taxon>
        <taxon>Mucoromycotina</taxon>
        <taxon>Mucoromycetes</taxon>
        <taxon>Mucorales</taxon>
        <taxon>Cunninghamellaceae</taxon>
        <taxon>Absidia</taxon>
    </lineage>
</organism>
<evidence type="ECO:0000313" key="7">
    <source>
        <dbReference type="EMBL" id="SAM07688.1"/>
    </source>
</evidence>
<gene>
    <name evidence="7" type="primary">ABSGL_13331.1 scaffold 13659</name>
</gene>
<dbReference type="PANTHER" id="PTHR36959:SF2">
    <property type="entry name" value="ALTERED INHERITANCE OF MITOCHONDRIA PROTEIN 24, MITOCHONDRIAL"/>
    <property type="match status" value="1"/>
</dbReference>
<comment type="similarity">
    <text evidence="2 6">Belongs to the AIM24 family.</text>
</comment>